<protein>
    <recommendedName>
        <fullName evidence="1">NYN domain-containing protein</fullName>
    </recommendedName>
</protein>
<dbReference type="GO" id="GO:0004540">
    <property type="term" value="F:RNA nuclease activity"/>
    <property type="evidence" value="ECO:0007669"/>
    <property type="project" value="InterPro"/>
</dbReference>
<dbReference type="Proteomes" id="UP000799118">
    <property type="component" value="Unassembled WGS sequence"/>
</dbReference>
<dbReference type="GO" id="GO:0010468">
    <property type="term" value="P:regulation of gene expression"/>
    <property type="evidence" value="ECO:0007669"/>
    <property type="project" value="InterPro"/>
</dbReference>
<organism evidence="2 3">
    <name type="scientific">Gymnopus androsaceus JB14</name>
    <dbReference type="NCBI Taxonomy" id="1447944"/>
    <lineage>
        <taxon>Eukaryota</taxon>
        <taxon>Fungi</taxon>
        <taxon>Dikarya</taxon>
        <taxon>Basidiomycota</taxon>
        <taxon>Agaricomycotina</taxon>
        <taxon>Agaricomycetes</taxon>
        <taxon>Agaricomycetidae</taxon>
        <taxon>Agaricales</taxon>
        <taxon>Marasmiineae</taxon>
        <taxon>Omphalotaceae</taxon>
        <taxon>Gymnopus</taxon>
    </lineage>
</organism>
<dbReference type="GO" id="GO:0005777">
    <property type="term" value="C:peroxisome"/>
    <property type="evidence" value="ECO:0007669"/>
    <property type="project" value="InterPro"/>
</dbReference>
<dbReference type="PANTHER" id="PTHR14379:SF3">
    <property type="entry name" value="MEIOSIS REGULATOR AND MRNA STABILITY FACTOR 1"/>
    <property type="match status" value="1"/>
</dbReference>
<dbReference type="EMBL" id="ML769402">
    <property type="protein sequence ID" value="KAE9406453.1"/>
    <property type="molecule type" value="Genomic_DNA"/>
</dbReference>
<evidence type="ECO:0000313" key="3">
    <source>
        <dbReference type="Proteomes" id="UP000799118"/>
    </source>
</evidence>
<dbReference type="Gene3D" id="3.40.50.1010">
    <property type="entry name" value="5'-nuclease"/>
    <property type="match status" value="1"/>
</dbReference>
<name>A0A6A4I9D5_9AGAR</name>
<dbReference type="AlphaFoldDB" id="A0A6A4I9D5"/>
<dbReference type="Pfam" id="PF01936">
    <property type="entry name" value="NYN"/>
    <property type="match status" value="1"/>
</dbReference>
<dbReference type="CDD" id="cd10910">
    <property type="entry name" value="PIN_limkain_b1_N_like"/>
    <property type="match status" value="1"/>
</dbReference>
<proteinExistence type="predicted"/>
<dbReference type="InterPro" id="IPR021139">
    <property type="entry name" value="NYN"/>
</dbReference>
<evidence type="ECO:0000313" key="2">
    <source>
        <dbReference type="EMBL" id="KAE9406453.1"/>
    </source>
</evidence>
<dbReference type="PANTHER" id="PTHR14379">
    <property type="entry name" value="LIMKAIN B LKAP"/>
    <property type="match status" value="1"/>
</dbReference>
<dbReference type="OrthoDB" id="549353at2759"/>
<keyword evidence="3" id="KW-1185">Reference proteome</keyword>
<sequence length="220" mass="24745">MSSSADQVAIFWDYENCSPPSSMSGYELVGQIRDLAHEFGYVKQIKAYSSHFSEQISPRSFALRSELQSSGVTLTDCPHNGRKNVVDQMIIADMLTFAMDNPSYKNSSTIIILSGDRDYAYTLSILRLRMFRVVVVAPTLPGAHISLKVQASSFYDWNSIIEGQRKEDKNAVSYGTVEPNSGPFRSKSYNYPITKSPERRGKDVLFQLQVPLLSEIISYM</sequence>
<reference evidence="2" key="1">
    <citation type="journal article" date="2019" name="Environ. Microbiol.">
        <title>Fungal ecological strategies reflected in gene transcription - a case study of two litter decomposers.</title>
        <authorList>
            <person name="Barbi F."/>
            <person name="Kohler A."/>
            <person name="Barry K."/>
            <person name="Baskaran P."/>
            <person name="Daum C."/>
            <person name="Fauchery L."/>
            <person name="Ihrmark K."/>
            <person name="Kuo A."/>
            <person name="LaButti K."/>
            <person name="Lipzen A."/>
            <person name="Morin E."/>
            <person name="Grigoriev I.V."/>
            <person name="Henrissat B."/>
            <person name="Lindahl B."/>
            <person name="Martin F."/>
        </authorList>
    </citation>
    <scope>NUCLEOTIDE SEQUENCE</scope>
    <source>
        <strain evidence="2">JB14</strain>
    </source>
</reference>
<gene>
    <name evidence="2" type="ORF">BT96DRAFT_810837</name>
</gene>
<accession>A0A6A4I9D5</accession>
<feature type="domain" description="NYN" evidence="1">
    <location>
        <begin position="8"/>
        <end position="156"/>
    </location>
</feature>
<evidence type="ECO:0000259" key="1">
    <source>
        <dbReference type="Pfam" id="PF01936"/>
    </source>
</evidence>
<dbReference type="InterPro" id="IPR024768">
    <property type="entry name" value="Marf1"/>
</dbReference>
<dbReference type="GO" id="GO:1905762">
    <property type="term" value="F:CCR4-NOT complex binding"/>
    <property type="evidence" value="ECO:0007669"/>
    <property type="project" value="TreeGrafter"/>
</dbReference>